<dbReference type="Gene3D" id="3.30.2160.10">
    <property type="entry name" value="Hect, E3 ligase catalytic domain"/>
    <property type="match status" value="1"/>
</dbReference>
<feature type="region of interest" description="Disordered" evidence="6">
    <location>
        <begin position="103"/>
        <end position="129"/>
    </location>
</feature>
<dbReference type="RefSeq" id="XP_069229478.1">
    <property type="nucleotide sequence ID" value="XM_069374139.1"/>
</dbReference>
<gene>
    <name evidence="8" type="ORF">WHR41_05534</name>
</gene>
<feature type="region of interest" description="Disordered" evidence="6">
    <location>
        <begin position="292"/>
        <end position="380"/>
    </location>
</feature>
<evidence type="ECO:0000256" key="6">
    <source>
        <dbReference type="SAM" id="MobiDB-lite"/>
    </source>
</evidence>
<dbReference type="Pfam" id="PF00632">
    <property type="entry name" value="HECT"/>
    <property type="match status" value="1"/>
</dbReference>
<evidence type="ECO:0000313" key="8">
    <source>
        <dbReference type="EMBL" id="KAL1586373.1"/>
    </source>
</evidence>
<comment type="caution">
    <text evidence="8">The sequence shown here is derived from an EMBL/GenBank/DDBJ whole genome shotgun (WGS) entry which is preliminary data.</text>
</comment>
<dbReference type="AlphaFoldDB" id="A0AB34KML6"/>
<name>A0AB34KML6_9PEZI</name>
<dbReference type="Proteomes" id="UP000803884">
    <property type="component" value="Unassembled WGS sequence"/>
</dbReference>
<dbReference type="GO" id="GO:0000209">
    <property type="term" value="P:protein polyubiquitination"/>
    <property type="evidence" value="ECO:0007669"/>
    <property type="project" value="InterPro"/>
</dbReference>
<evidence type="ECO:0000256" key="1">
    <source>
        <dbReference type="ARBA" id="ARBA00000885"/>
    </source>
</evidence>
<dbReference type="PANTHER" id="PTHR45700:SF8">
    <property type="entry name" value="HECT-TYPE E3 UBIQUITIN TRANSFERASE"/>
    <property type="match status" value="1"/>
</dbReference>
<proteinExistence type="predicted"/>
<evidence type="ECO:0000256" key="4">
    <source>
        <dbReference type="ARBA" id="ARBA00022786"/>
    </source>
</evidence>
<organism evidence="8 9">
    <name type="scientific">Cladosporium halotolerans</name>
    <dbReference type="NCBI Taxonomy" id="1052096"/>
    <lineage>
        <taxon>Eukaryota</taxon>
        <taxon>Fungi</taxon>
        <taxon>Dikarya</taxon>
        <taxon>Ascomycota</taxon>
        <taxon>Pezizomycotina</taxon>
        <taxon>Dothideomycetes</taxon>
        <taxon>Dothideomycetidae</taxon>
        <taxon>Cladosporiales</taxon>
        <taxon>Cladosporiaceae</taxon>
        <taxon>Cladosporium</taxon>
    </lineage>
</organism>
<feature type="region of interest" description="Disordered" evidence="6">
    <location>
        <begin position="209"/>
        <end position="280"/>
    </location>
</feature>
<accession>A0AB34KML6</accession>
<dbReference type="InterPro" id="IPR035983">
    <property type="entry name" value="Hect_E3_ubiquitin_ligase"/>
</dbReference>
<feature type="compositionally biased region" description="Polar residues" evidence="6">
    <location>
        <begin position="491"/>
        <end position="500"/>
    </location>
</feature>
<evidence type="ECO:0000256" key="3">
    <source>
        <dbReference type="ARBA" id="ARBA00022679"/>
    </source>
</evidence>
<feature type="compositionally biased region" description="Polar residues" evidence="6">
    <location>
        <begin position="300"/>
        <end position="311"/>
    </location>
</feature>
<dbReference type="GeneID" id="96006977"/>
<dbReference type="EMBL" id="JAAQHG020000015">
    <property type="protein sequence ID" value="KAL1586373.1"/>
    <property type="molecule type" value="Genomic_DNA"/>
</dbReference>
<feature type="compositionally biased region" description="Pro residues" evidence="6">
    <location>
        <begin position="314"/>
        <end position="338"/>
    </location>
</feature>
<evidence type="ECO:0000259" key="7">
    <source>
        <dbReference type="PROSITE" id="PS50237"/>
    </source>
</evidence>
<dbReference type="InterPro" id="IPR000569">
    <property type="entry name" value="HECT_dom"/>
</dbReference>
<dbReference type="PANTHER" id="PTHR45700">
    <property type="entry name" value="UBIQUITIN-PROTEIN LIGASE E3C"/>
    <property type="match status" value="1"/>
</dbReference>
<dbReference type="InterPro" id="IPR044611">
    <property type="entry name" value="E3A/B/C-like"/>
</dbReference>
<dbReference type="GO" id="GO:0061630">
    <property type="term" value="F:ubiquitin protein ligase activity"/>
    <property type="evidence" value="ECO:0007669"/>
    <property type="project" value="UniProtKB-EC"/>
</dbReference>
<evidence type="ECO:0000256" key="2">
    <source>
        <dbReference type="ARBA" id="ARBA00012485"/>
    </source>
</evidence>
<feature type="compositionally biased region" description="Low complexity" evidence="6">
    <location>
        <begin position="258"/>
        <end position="275"/>
    </location>
</feature>
<reference evidence="8 9" key="1">
    <citation type="journal article" date="2020" name="Microbiol. Resour. Announc.">
        <title>Draft Genome Sequence of a Cladosporium Species Isolated from the Mesophotic Ascidian Didemnum maculosum.</title>
        <authorList>
            <person name="Gioti A."/>
            <person name="Siaperas R."/>
            <person name="Nikolaivits E."/>
            <person name="Le Goff G."/>
            <person name="Ouazzani J."/>
            <person name="Kotoulas G."/>
            <person name="Topakas E."/>
        </authorList>
    </citation>
    <scope>NUCLEOTIDE SEQUENCE [LARGE SCALE GENOMIC DNA]</scope>
    <source>
        <strain evidence="8 9">TM138-S3</strain>
    </source>
</reference>
<feature type="region of interest" description="Disordered" evidence="6">
    <location>
        <begin position="419"/>
        <end position="442"/>
    </location>
</feature>
<comment type="catalytic activity">
    <reaction evidence="1">
        <text>S-ubiquitinyl-[E2 ubiquitin-conjugating enzyme]-L-cysteine + [acceptor protein]-L-lysine = [E2 ubiquitin-conjugating enzyme]-L-cysteine + N(6)-ubiquitinyl-[acceptor protein]-L-lysine.</text>
        <dbReference type="EC" id="2.3.2.26"/>
    </reaction>
</comment>
<feature type="compositionally biased region" description="Polar residues" evidence="6">
    <location>
        <begin position="19"/>
        <end position="28"/>
    </location>
</feature>
<dbReference type="SUPFAM" id="SSF56204">
    <property type="entry name" value="Hect, E3 ligase catalytic domain"/>
    <property type="match status" value="1"/>
</dbReference>
<feature type="domain" description="HECT" evidence="7">
    <location>
        <begin position="902"/>
        <end position="1272"/>
    </location>
</feature>
<feature type="region of interest" description="Disordered" evidence="6">
    <location>
        <begin position="611"/>
        <end position="643"/>
    </location>
</feature>
<dbReference type="EC" id="2.3.2.26" evidence="2"/>
<keyword evidence="9" id="KW-1185">Reference proteome</keyword>
<dbReference type="Gene3D" id="3.30.2410.10">
    <property type="entry name" value="Hect, E3 ligase catalytic domain"/>
    <property type="match status" value="1"/>
</dbReference>
<feature type="active site" description="Glycyl thioester intermediate" evidence="5">
    <location>
        <position position="1240"/>
    </location>
</feature>
<feature type="region of interest" description="Disordered" evidence="6">
    <location>
        <begin position="1"/>
        <end position="86"/>
    </location>
</feature>
<dbReference type="SMART" id="SM00119">
    <property type="entry name" value="HECTc"/>
    <property type="match status" value="1"/>
</dbReference>
<feature type="region of interest" description="Disordered" evidence="6">
    <location>
        <begin position="480"/>
        <end position="500"/>
    </location>
</feature>
<evidence type="ECO:0000256" key="5">
    <source>
        <dbReference type="PROSITE-ProRule" id="PRU00104"/>
    </source>
</evidence>
<keyword evidence="4 5" id="KW-0833">Ubl conjugation pathway</keyword>
<protein>
    <recommendedName>
        <fullName evidence="2">HECT-type E3 ubiquitin transferase</fullName>
        <ecNumber evidence="2">2.3.2.26</ecNumber>
    </recommendedName>
</protein>
<sequence length="1272" mass="140048">MPPTWPSRILAGSSSSSSNNAPQHGGNPTSNTSNSNKPLPRAPDAALSGSPTRPRTSSGKHNRTASHPLPKLFGRKKSTGNLGNIDDGDGLVDDALVPVLDQPVAGQPAPLPGRVISGKKKHPGEDDDGKIQRRCMCCDSRVRVPKELDKFRCMCCLTVNDLVMVGGNSRDTGRDRQMKVPLSIDRTRAIIDSCLAVYLQDRCRRHEERVGGLPKEPAPAPWKQPDLPVQTPPAADDAHQGLAIPKREGKKPAVQLNDAAVSSSPPDAAPATDPTESMSSAMIRDFSDFNLFAGTRMDTPPSTKTPASGTASSMPPPPSVPRKPVPSQPTRKPPPPPGDGHRRMPPPPPSRQGSGPTIAINGERPSRPQQSPLLTPEEIESRKRYDRVKTIFRPLEDYMLATFGDYECLNTSFSTARPAAGRTKSESHIVTPPPEPVDDNRFSPSPVNMFNELDAKMLLLGDIGENGSWWAAGKRERDRSDKVLRNKKAGSGSSKPVSSKAPNINWSQLDAWYRTVHSAGETWRQRLDALVPQTSTAGRASLEGPFNLEEIENDLAEGREHAVRALLKLTENLLKRPTKPLQEPADVRFLLIILANPSLYPSKMPQRAAFGTVRRVSRTNSARNEGGLRPASPPRSPPRDGSAHSGILKRIFGLMANASDICHRYLITWFTRFDEEHVTSLIDLVASFVTHRIARRANKPRRKSHAADGGLIPDLSGGAMNTSAQLHAAMGLSGSVKKRPEDNDQETEWADDWQAKVAAKVMSLLFAANNVWQGKRRDDKLLESAGVVQPQDKARRSGQLLHTSCFYNTLLDYHDLIADFKVWESRRDKFAFCQYPLFLSMGAKIKILEYDARRQMEIKAREAYFDQVIRQRAIDGYFHLRVRRDCMVDDSLRAISEAVGAGQDELKKGLRVHFSGEEGVDAGGPRKEWFLMVAREVFDADHGLFVYDDESRTCYFNPNTFETSDQYYLVGALLGLAIYNSTILDVALPPFAFRKLLASAPSSASSSAATSNITSITGTKGQMTYTIADLAEYRPSLAAGLQKLLDYDGDVENTYCWSFVAPIERYGTVVEHPLISNGENTPVTNANRAEFVDLYIRHLLDGAVARQFEPFKRGFFTVCAGNALSLFRAEEIELLVRGSDEALDVDSLRAVAVYENWKQPAPPHLLQPRPADSEPVVAWFWAAFASAAPARQRKLLTFVTGSDRIPAVGATSLVLRIVCGGDGVRTTREEQDRYPVARTCFNMLVLWRYPSAAVLEAKLWGAVEESEGFGLK</sequence>
<dbReference type="Gene3D" id="3.90.1750.10">
    <property type="entry name" value="Hect, E3 ligase catalytic domains"/>
    <property type="match status" value="1"/>
</dbReference>
<evidence type="ECO:0000313" key="9">
    <source>
        <dbReference type="Proteomes" id="UP000803884"/>
    </source>
</evidence>
<dbReference type="PROSITE" id="PS50237">
    <property type="entry name" value="HECT"/>
    <property type="match status" value="1"/>
</dbReference>
<keyword evidence="3" id="KW-0808">Transferase</keyword>
<dbReference type="CDD" id="cd00078">
    <property type="entry name" value="HECTc"/>
    <property type="match status" value="1"/>
</dbReference>